<protein>
    <submittedName>
        <fullName evidence="2">Uncharacterized protein</fullName>
    </submittedName>
</protein>
<gene>
    <name evidence="2" type="ORF">EPR50_G00138980</name>
</gene>
<sequence length="121" mass="13016">MGFNRTLFIISSFFFIFLGSSVYISGRPVSYNTGNNRNISCDEERIGGENQYNVKGDTEKNVSLGNISNIHISGTNHGCIGGRNNYTVTGEIAAKSNIGNGTALTLAELFVSLGKLLSDRS</sequence>
<reference evidence="2 3" key="1">
    <citation type="submission" date="2019-01" db="EMBL/GenBank/DDBJ databases">
        <title>A chromosome-scale genome assembly of the yellow perch, Perca flavescens.</title>
        <authorList>
            <person name="Feron R."/>
            <person name="Morvezen R."/>
            <person name="Bestin A."/>
            <person name="Haffray P."/>
            <person name="Klopp C."/>
            <person name="Zahm M."/>
            <person name="Cabau C."/>
            <person name="Roques C."/>
            <person name="Donnadieu C."/>
            <person name="Bouchez O."/>
            <person name="Christie M."/>
            <person name="Larson W."/>
            <person name="Guiguen Y."/>
        </authorList>
    </citation>
    <scope>NUCLEOTIDE SEQUENCE [LARGE SCALE GENOMIC DNA]</scope>
    <source>
        <strain evidence="2">YP-PL-M2</strain>
        <tissue evidence="2">Blood</tissue>
    </source>
</reference>
<accession>A0A484CML4</accession>
<evidence type="ECO:0000313" key="3">
    <source>
        <dbReference type="Proteomes" id="UP000295070"/>
    </source>
</evidence>
<organism evidence="2 3">
    <name type="scientific">Perca flavescens</name>
    <name type="common">American yellow perch</name>
    <name type="synonym">Morone flavescens</name>
    <dbReference type="NCBI Taxonomy" id="8167"/>
    <lineage>
        <taxon>Eukaryota</taxon>
        <taxon>Metazoa</taxon>
        <taxon>Chordata</taxon>
        <taxon>Craniata</taxon>
        <taxon>Vertebrata</taxon>
        <taxon>Euteleostomi</taxon>
        <taxon>Actinopterygii</taxon>
        <taxon>Neopterygii</taxon>
        <taxon>Teleostei</taxon>
        <taxon>Neoteleostei</taxon>
        <taxon>Acanthomorphata</taxon>
        <taxon>Eupercaria</taxon>
        <taxon>Perciformes</taxon>
        <taxon>Percoidei</taxon>
        <taxon>Percidae</taxon>
        <taxon>Percinae</taxon>
        <taxon>Perca</taxon>
    </lineage>
</organism>
<dbReference type="EMBL" id="SCKG01000013">
    <property type="protein sequence ID" value="TDH05001.1"/>
    <property type="molecule type" value="Genomic_DNA"/>
</dbReference>
<dbReference type="Proteomes" id="UP000295070">
    <property type="component" value="Chromosome 13"/>
</dbReference>
<keyword evidence="1" id="KW-0732">Signal</keyword>
<keyword evidence="3" id="KW-1185">Reference proteome</keyword>
<proteinExistence type="predicted"/>
<name>A0A484CML4_PERFV</name>
<evidence type="ECO:0000256" key="1">
    <source>
        <dbReference type="SAM" id="SignalP"/>
    </source>
</evidence>
<evidence type="ECO:0000313" key="2">
    <source>
        <dbReference type="EMBL" id="TDH05001.1"/>
    </source>
</evidence>
<feature type="signal peptide" evidence="1">
    <location>
        <begin position="1"/>
        <end position="26"/>
    </location>
</feature>
<feature type="chain" id="PRO_5019748738" evidence="1">
    <location>
        <begin position="27"/>
        <end position="121"/>
    </location>
</feature>
<comment type="caution">
    <text evidence="2">The sequence shown here is derived from an EMBL/GenBank/DDBJ whole genome shotgun (WGS) entry which is preliminary data.</text>
</comment>
<dbReference type="AlphaFoldDB" id="A0A484CML4"/>